<dbReference type="EMBL" id="DVMX01000115">
    <property type="protein sequence ID" value="HIU42082.1"/>
    <property type="molecule type" value="Genomic_DNA"/>
</dbReference>
<evidence type="ECO:0000259" key="1">
    <source>
        <dbReference type="PROSITE" id="PS51186"/>
    </source>
</evidence>
<dbReference type="Pfam" id="PF13673">
    <property type="entry name" value="Acetyltransf_10"/>
    <property type="match status" value="1"/>
</dbReference>
<evidence type="ECO:0000313" key="2">
    <source>
        <dbReference type="EMBL" id="HIU42082.1"/>
    </source>
</evidence>
<dbReference type="AlphaFoldDB" id="A0A9D1ITW4"/>
<dbReference type="PANTHER" id="PTHR43451:SF1">
    <property type="entry name" value="ACETYLTRANSFERASE"/>
    <property type="match status" value="1"/>
</dbReference>
<proteinExistence type="predicted"/>
<dbReference type="GO" id="GO:0016747">
    <property type="term" value="F:acyltransferase activity, transferring groups other than amino-acyl groups"/>
    <property type="evidence" value="ECO:0007669"/>
    <property type="project" value="InterPro"/>
</dbReference>
<dbReference type="InterPro" id="IPR052564">
    <property type="entry name" value="N-acetyltrans/Recomb-assoc"/>
</dbReference>
<sequence>MTLRTYQEEDSRALAELFYETVHRVNCKDYSQEQIAAWAPAVPEEETWHRSFAGHLALVAVQGEEIVGFGDLDPVQGYLDRLYVKWDRQGMGIGSLLCQKLEARCAAPVLYTYASLTAQPFFLRRGYRLMYRRQVERRGVLLENARMEKVLAKPE</sequence>
<dbReference type="InterPro" id="IPR016181">
    <property type="entry name" value="Acyl_CoA_acyltransferase"/>
</dbReference>
<dbReference type="PROSITE" id="PS51186">
    <property type="entry name" value="GNAT"/>
    <property type="match status" value="1"/>
</dbReference>
<dbReference type="Proteomes" id="UP000824082">
    <property type="component" value="Unassembled WGS sequence"/>
</dbReference>
<reference evidence="2" key="1">
    <citation type="submission" date="2020-10" db="EMBL/GenBank/DDBJ databases">
        <authorList>
            <person name="Gilroy R."/>
        </authorList>
    </citation>
    <scope>NUCLEOTIDE SEQUENCE</scope>
    <source>
        <strain evidence="2">4509</strain>
    </source>
</reference>
<dbReference type="Gene3D" id="3.40.630.30">
    <property type="match status" value="1"/>
</dbReference>
<dbReference type="CDD" id="cd04301">
    <property type="entry name" value="NAT_SF"/>
    <property type="match status" value="1"/>
</dbReference>
<evidence type="ECO:0000313" key="3">
    <source>
        <dbReference type="Proteomes" id="UP000824082"/>
    </source>
</evidence>
<organism evidence="2 3">
    <name type="scientific">Candidatus Egerieicola faecale</name>
    <dbReference type="NCBI Taxonomy" id="2840774"/>
    <lineage>
        <taxon>Bacteria</taxon>
        <taxon>Bacillati</taxon>
        <taxon>Bacillota</taxon>
        <taxon>Clostridia</taxon>
        <taxon>Eubacteriales</taxon>
        <taxon>Oscillospiraceae</taxon>
        <taxon>Oscillospiraceae incertae sedis</taxon>
        <taxon>Candidatus Egerieicola</taxon>
    </lineage>
</organism>
<feature type="domain" description="N-acetyltransferase" evidence="1">
    <location>
        <begin position="1"/>
        <end position="152"/>
    </location>
</feature>
<reference evidence="2" key="2">
    <citation type="journal article" date="2021" name="PeerJ">
        <title>Extensive microbial diversity within the chicken gut microbiome revealed by metagenomics and culture.</title>
        <authorList>
            <person name="Gilroy R."/>
            <person name="Ravi A."/>
            <person name="Getino M."/>
            <person name="Pursley I."/>
            <person name="Horton D.L."/>
            <person name="Alikhan N.F."/>
            <person name="Baker D."/>
            <person name="Gharbi K."/>
            <person name="Hall N."/>
            <person name="Watson M."/>
            <person name="Adriaenssens E.M."/>
            <person name="Foster-Nyarko E."/>
            <person name="Jarju S."/>
            <person name="Secka A."/>
            <person name="Antonio M."/>
            <person name="Oren A."/>
            <person name="Chaudhuri R.R."/>
            <person name="La Ragione R."/>
            <person name="Hildebrand F."/>
            <person name="Pallen M.J."/>
        </authorList>
    </citation>
    <scope>NUCLEOTIDE SEQUENCE</scope>
    <source>
        <strain evidence="2">4509</strain>
    </source>
</reference>
<dbReference type="SUPFAM" id="SSF55729">
    <property type="entry name" value="Acyl-CoA N-acyltransferases (Nat)"/>
    <property type="match status" value="1"/>
</dbReference>
<gene>
    <name evidence="2" type="ORF">IAD19_05965</name>
</gene>
<dbReference type="InterPro" id="IPR000182">
    <property type="entry name" value="GNAT_dom"/>
</dbReference>
<dbReference type="PANTHER" id="PTHR43451">
    <property type="entry name" value="ACETYLTRANSFERASE (GNAT) FAMILY PROTEIN"/>
    <property type="match status" value="1"/>
</dbReference>
<comment type="caution">
    <text evidence="2">The sequence shown here is derived from an EMBL/GenBank/DDBJ whole genome shotgun (WGS) entry which is preliminary data.</text>
</comment>
<accession>A0A9D1ITW4</accession>
<protein>
    <submittedName>
        <fullName evidence="2">GNAT family N-acetyltransferase</fullName>
    </submittedName>
</protein>
<name>A0A9D1ITW4_9FIRM</name>